<dbReference type="EMBL" id="JAEPRB010000109">
    <property type="protein sequence ID" value="KAG2221449.1"/>
    <property type="molecule type" value="Genomic_DNA"/>
</dbReference>
<evidence type="ECO:0000313" key="3">
    <source>
        <dbReference type="Proteomes" id="UP000646827"/>
    </source>
</evidence>
<gene>
    <name evidence="2" type="ORF">INT45_005254</name>
</gene>
<keyword evidence="3" id="KW-1185">Reference proteome</keyword>
<organism evidence="2 3">
    <name type="scientific">Circinella minor</name>
    <dbReference type="NCBI Taxonomy" id="1195481"/>
    <lineage>
        <taxon>Eukaryota</taxon>
        <taxon>Fungi</taxon>
        <taxon>Fungi incertae sedis</taxon>
        <taxon>Mucoromycota</taxon>
        <taxon>Mucoromycotina</taxon>
        <taxon>Mucoromycetes</taxon>
        <taxon>Mucorales</taxon>
        <taxon>Lichtheimiaceae</taxon>
        <taxon>Circinella</taxon>
    </lineage>
</organism>
<sequence length="104" mass="11304">MPVSVEASSNEELVCWDYVRGAPAGIDAWIAMELDRIEHQMLPRHCKDYTALANFLESMMYNNTATTTTVTTTTSATVTTATCYNSNNNNSDTTSPATTATSDP</sequence>
<comment type="caution">
    <text evidence="2">The sequence shown here is derived from an EMBL/GenBank/DDBJ whole genome shotgun (WGS) entry which is preliminary data.</text>
</comment>
<reference evidence="2 3" key="1">
    <citation type="submission" date="2020-12" db="EMBL/GenBank/DDBJ databases">
        <title>Metabolic potential, ecology and presence of endohyphal bacteria is reflected in genomic diversity of Mucoromycotina.</title>
        <authorList>
            <person name="Muszewska A."/>
            <person name="Okrasinska A."/>
            <person name="Steczkiewicz K."/>
            <person name="Drgas O."/>
            <person name="Orlowska M."/>
            <person name="Perlinska-Lenart U."/>
            <person name="Aleksandrzak-Piekarczyk T."/>
            <person name="Szatraj K."/>
            <person name="Zielenkiewicz U."/>
            <person name="Pilsyk S."/>
            <person name="Malc E."/>
            <person name="Mieczkowski P."/>
            <person name="Kruszewska J.S."/>
            <person name="Biernat P."/>
            <person name="Pawlowska J."/>
        </authorList>
    </citation>
    <scope>NUCLEOTIDE SEQUENCE [LARGE SCALE GENOMIC DNA]</scope>
    <source>
        <strain evidence="2 3">CBS 142.35</strain>
    </source>
</reference>
<protein>
    <submittedName>
        <fullName evidence="2">Uncharacterized protein</fullName>
    </submittedName>
</protein>
<dbReference type="OrthoDB" id="10358435at2759"/>
<evidence type="ECO:0000313" key="2">
    <source>
        <dbReference type="EMBL" id="KAG2221449.1"/>
    </source>
</evidence>
<evidence type="ECO:0000256" key="1">
    <source>
        <dbReference type="SAM" id="MobiDB-lite"/>
    </source>
</evidence>
<dbReference type="AlphaFoldDB" id="A0A8H7S2F1"/>
<proteinExistence type="predicted"/>
<dbReference type="Proteomes" id="UP000646827">
    <property type="component" value="Unassembled WGS sequence"/>
</dbReference>
<accession>A0A8H7S2F1</accession>
<feature type="region of interest" description="Disordered" evidence="1">
    <location>
        <begin position="82"/>
        <end position="104"/>
    </location>
</feature>
<name>A0A8H7S2F1_9FUNG</name>